<keyword evidence="1" id="KW-0238">DNA-binding</keyword>
<evidence type="ECO:0000256" key="2">
    <source>
        <dbReference type="SAM" id="MobiDB-lite"/>
    </source>
</evidence>
<dbReference type="InterPro" id="IPR050807">
    <property type="entry name" value="TransReg_Diox_bact_type"/>
</dbReference>
<dbReference type="Pfam" id="PF01381">
    <property type="entry name" value="HTH_3"/>
    <property type="match status" value="1"/>
</dbReference>
<evidence type="ECO:0000313" key="4">
    <source>
        <dbReference type="EMBL" id="MBK0330237.1"/>
    </source>
</evidence>
<feature type="domain" description="HTH cro/C1-type" evidence="3">
    <location>
        <begin position="16"/>
        <end position="70"/>
    </location>
</feature>
<organism evidence="4 5">
    <name type="scientific">Brachybacterium halotolerans</name>
    <dbReference type="NCBI Taxonomy" id="2795215"/>
    <lineage>
        <taxon>Bacteria</taxon>
        <taxon>Bacillati</taxon>
        <taxon>Actinomycetota</taxon>
        <taxon>Actinomycetes</taxon>
        <taxon>Micrococcales</taxon>
        <taxon>Dermabacteraceae</taxon>
        <taxon>Brachybacterium</taxon>
    </lineage>
</organism>
<feature type="region of interest" description="Disordered" evidence="2">
    <location>
        <begin position="79"/>
        <end position="141"/>
    </location>
</feature>
<evidence type="ECO:0000256" key="1">
    <source>
        <dbReference type="ARBA" id="ARBA00023125"/>
    </source>
</evidence>
<protein>
    <submittedName>
        <fullName evidence="4">Helix-turn-helix transcriptional regulator</fullName>
    </submittedName>
</protein>
<dbReference type="RefSeq" id="WP_200500873.1">
    <property type="nucleotide sequence ID" value="NZ_JAEDAJ010000001.1"/>
</dbReference>
<evidence type="ECO:0000259" key="3">
    <source>
        <dbReference type="PROSITE" id="PS50943"/>
    </source>
</evidence>
<reference evidence="4 5" key="1">
    <citation type="submission" date="2020-12" db="EMBL/GenBank/DDBJ databases">
        <title>Brachybacterium sp. MASK1Z-5, whole genome shotgun sequence.</title>
        <authorList>
            <person name="Tuo L."/>
        </authorList>
    </citation>
    <scope>NUCLEOTIDE SEQUENCE [LARGE SCALE GENOMIC DNA]</scope>
    <source>
        <strain evidence="4 5">MASK1Z-5</strain>
    </source>
</reference>
<dbReference type="InterPro" id="IPR001387">
    <property type="entry name" value="Cro/C1-type_HTH"/>
</dbReference>
<comment type="caution">
    <text evidence="4">The sequence shown here is derived from an EMBL/GenBank/DDBJ whole genome shotgun (WGS) entry which is preliminary data.</text>
</comment>
<dbReference type="SUPFAM" id="SSF47413">
    <property type="entry name" value="lambda repressor-like DNA-binding domains"/>
    <property type="match status" value="1"/>
</dbReference>
<sequence>MDATEPLLRELVGAALREERRQQGLTLARLAEASGVSMQHVSDVERGRKDPSSEVLAAITGALGISVFDIGRRVHQAAVPRNGEDQREARQTAAHPGAARQGVVLDLTARGRDEVLPQTPGLPVSHGLSSSAAREPMLSAA</sequence>
<dbReference type="InterPro" id="IPR010982">
    <property type="entry name" value="Lambda_DNA-bd_dom_sf"/>
</dbReference>
<dbReference type="CDD" id="cd00093">
    <property type="entry name" value="HTH_XRE"/>
    <property type="match status" value="1"/>
</dbReference>
<name>A0ABS1B7M8_9MICO</name>
<dbReference type="PANTHER" id="PTHR46797">
    <property type="entry name" value="HTH-TYPE TRANSCRIPTIONAL REGULATOR"/>
    <property type="match status" value="1"/>
</dbReference>
<dbReference type="PROSITE" id="PS50943">
    <property type="entry name" value="HTH_CROC1"/>
    <property type="match status" value="1"/>
</dbReference>
<accession>A0ABS1B7M8</accession>
<evidence type="ECO:0000313" key="5">
    <source>
        <dbReference type="Proteomes" id="UP000612352"/>
    </source>
</evidence>
<dbReference type="PANTHER" id="PTHR46797:SF1">
    <property type="entry name" value="METHYLPHOSPHONATE SYNTHASE"/>
    <property type="match status" value="1"/>
</dbReference>
<dbReference type="EMBL" id="JAEDAJ010000001">
    <property type="protein sequence ID" value="MBK0330237.1"/>
    <property type="molecule type" value="Genomic_DNA"/>
</dbReference>
<keyword evidence="5" id="KW-1185">Reference proteome</keyword>
<proteinExistence type="predicted"/>
<gene>
    <name evidence="4" type="ORF">I8D64_02310</name>
</gene>
<dbReference type="SMART" id="SM00530">
    <property type="entry name" value="HTH_XRE"/>
    <property type="match status" value="1"/>
</dbReference>
<dbReference type="Proteomes" id="UP000612352">
    <property type="component" value="Unassembled WGS sequence"/>
</dbReference>
<dbReference type="Gene3D" id="1.10.260.40">
    <property type="entry name" value="lambda repressor-like DNA-binding domains"/>
    <property type="match status" value="1"/>
</dbReference>